<comment type="similarity">
    <text evidence="1">Belongs to the EndA/NucM nuclease family.</text>
</comment>
<comment type="caution">
    <text evidence="5">The sequence shown here is derived from an EMBL/GenBank/DDBJ whole genome shotgun (WGS) entry which is preliminary data.</text>
</comment>
<evidence type="ECO:0000256" key="4">
    <source>
        <dbReference type="SAM" id="Phobius"/>
    </source>
</evidence>
<dbReference type="Pfam" id="PF04231">
    <property type="entry name" value="Endonuclease_1"/>
    <property type="match status" value="1"/>
</dbReference>
<accession>A0A4R9HZH2</accession>
<dbReference type="Proteomes" id="UP000298009">
    <property type="component" value="Unassembled WGS sequence"/>
</dbReference>
<keyword evidence="4" id="KW-1133">Transmembrane helix</keyword>
<organism evidence="5 6">
    <name type="scientific">Leptospira noumeaensis</name>
    <dbReference type="NCBI Taxonomy" id="2484964"/>
    <lineage>
        <taxon>Bacteria</taxon>
        <taxon>Pseudomonadati</taxon>
        <taxon>Spirochaetota</taxon>
        <taxon>Spirochaetia</taxon>
        <taxon>Leptospirales</taxon>
        <taxon>Leptospiraceae</taxon>
        <taxon>Leptospira</taxon>
    </lineage>
</organism>
<gene>
    <name evidence="5" type="ORF">EHQ24_17370</name>
</gene>
<evidence type="ECO:0000313" key="5">
    <source>
        <dbReference type="EMBL" id="TGK78323.1"/>
    </source>
</evidence>
<keyword evidence="6" id="KW-1185">Reference proteome</keyword>
<dbReference type="InterPro" id="IPR044925">
    <property type="entry name" value="His-Me_finger_sf"/>
</dbReference>
<protein>
    <submittedName>
        <fullName evidence="5">Nuclease</fullName>
    </submittedName>
</protein>
<dbReference type="GO" id="GO:0016787">
    <property type="term" value="F:hydrolase activity"/>
    <property type="evidence" value="ECO:0007669"/>
    <property type="project" value="UniProtKB-KW"/>
</dbReference>
<dbReference type="EMBL" id="RQFK01000033">
    <property type="protein sequence ID" value="TGK78323.1"/>
    <property type="molecule type" value="Genomic_DNA"/>
</dbReference>
<feature type="transmembrane region" description="Helical" evidence="4">
    <location>
        <begin position="12"/>
        <end position="34"/>
    </location>
</feature>
<dbReference type="PANTHER" id="PTHR33607:SF2">
    <property type="entry name" value="ENDONUCLEASE-1"/>
    <property type="match status" value="1"/>
</dbReference>
<keyword evidence="4" id="KW-0812">Transmembrane</keyword>
<evidence type="ECO:0000256" key="1">
    <source>
        <dbReference type="ARBA" id="ARBA00006429"/>
    </source>
</evidence>
<keyword evidence="3" id="KW-0378">Hydrolase</keyword>
<sequence>MAEGKFSNSQTFWKNTLLVTTSILFLSFVSFYLYSDSEEKFTKESKPQKEFDFQKAKRVLKRFYKKVGTDFYCGCKFSEDSEVQGRLKIDFESCGLNSRKDNHRQTWIEWEHIVPAHSFGSTRECWIKKDCESNGKLVRGRKCCQVTDPEFNKIEADLHNIVPVPGEINADRGIFSYGEIEGEERNYGLCDFEINFKEQTAEPKPNIRGDIARTYFYMEWKYGIAVPENRRELYESWNKLDPPDTFEIRKNEIIEKIQKVKNPFID</sequence>
<proteinExistence type="inferred from homology"/>
<dbReference type="OrthoDB" id="9801679at2"/>
<dbReference type="InterPro" id="IPR007346">
    <property type="entry name" value="Endonuclease-I"/>
</dbReference>
<evidence type="ECO:0000313" key="6">
    <source>
        <dbReference type="Proteomes" id="UP000298009"/>
    </source>
</evidence>
<dbReference type="GO" id="GO:0004518">
    <property type="term" value="F:nuclease activity"/>
    <property type="evidence" value="ECO:0007669"/>
    <property type="project" value="UniProtKB-KW"/>
</dbReference>
<dbReference type="PANTHER" id="PTHR33607">
    <property type="entry name" value="ENDONUCLEASE-1"/>
    <property type="match status" value="1"/>
</dbReference>
<keyword evidence="4" id="KW-0472">Membrane</keyword>
<evidence type="ECO:0000256" key="2">
    <source>
        <dbReference type="ARBA" id="ARBA00022722"/>
    </source>
</evidence>
<reference evidence="5" key="1">
    <citation type="journal article" date="2019" name="PLoS Negl. Trop. Dis.">
        <title>Revisiting the worldwide diversity of Leptospira species in the environment.</title>
        <authorList>
            <person name="Vincent A.T."/>
            <person name="Schiettekatte O."/>
            <person name="Bourhy P."/>
            <person name="Veyrier F.J."/>
            <person name="Picardeau M."/>
        </authorList>
    </citation>
    <scope>NUCLEOTIDE SEQUENCE [LARGE SCALE GENOMIC DNA]</scope>
    <source>
        <strain evidence="5">201800287</strain>
    </source>
</reference>
<evidence type="ECO:0000256" key="3">
    <source>
        <dbReference type="ARBA" id="ARBA00022801"/>
    </source>
</evidence>
<name>A0A4R9HZH2_9LEPT</name>
<dbReference type="SUPFAM" id="SSF54060">
    <property type="entry name" value="His-Me finger endonucleases"/>
    <property type="match status" value="1"/>
</dbReference>
<keyword evidence="2" id="KW-0540">Nuclease</keyword>
<dbReference type="AlphaFoldDB" id="A0A4R9HZH2"/>